<dbReference type="InterPro" id="IPR011074">
    <property type="entry name" value="CRAL/TRIO_N_dom"/>
</dbReference>
<keyword evidence="3" id="KW-0472">Membrane</keyword>
<feature type="domain" description="CRAL/TRIO N-terminal" evidence="5">
    <location>
        <begin position="115"/>
        <end position="140"/>
    </location>
</feature>
<dbReference type="PANTHER" id="PTHR45932:SF3">
    <property type="entry name" value="PATELLIN-4-LIKE"/>
    <property type="match status" value="1"/>
</dbReference>
<evidence type="ECO:0000256" key="1">
    <source>
        <dbReference type="ARBA" id="ARBA00004370"/>
    </source>
</evidence>
<dbReference type="InterPro" id="IPR036865">
    <property type="entry name" value="CRAL-TRIO_dom_sf"/>
</dbReference>
<organism evidence="6 7">
    <name type="scientific">Nepenthes gracilis</name>
    <name type="common">Slender pitcher plant</name>
    <dbReference type="NCBI Taxonomy" id="150966"/>
    <lineage>
        <taxon>Eukaryota</taxon>
        <taxon>Viridiplantae</taxon>
        <taxon>Streptophyta</taxon>
        <taxon>Embryophyta</taxon>
        <taxon>Tracheophyta</taxon>
        <taxon>Spermatophyta</taxon>
        <taxon>Magnoliopsida</taxon>
        <taxon>eudicotyledons</taxon>
        <taxon>Gunneridae</taxon>
        <taxon>Pentapetalae</taxon>
        <taxon>Caryophyllales</taxon>
        <taxon>Nepenthaceae</taxon>
        <taxon>Nepenthes</taxon>
    </lineage>
</organism>
<evidence type="ECO:0000259" key="5">
    <source>
        <dbReference type="SMART" id="SM01100"/>
    </source>
</evidence>
<keyword evidence="2" id="KW-0813">Transport</keyword>
<dbReference type="EMBL" id="BSYO01000003">
    <property type="protein sequence ID" value="GMH02341.1"/>
    <property type="molecule type" value="Genomic_DNA"/>
</dbReference>
<dbReference type="GO" id="GO:0016020">
    <property type="term" value="C:membrane"/>
    <property type="evidence" value="ECO:0007669"/>
    <property type="project" value="UniProtKB-SubCell"/>
</dbReference>
<comment type="subcellular location">
    <subcellularLocation>
        <location evidence="1">Membrane</location>
    </subcellularLocation>
</comment>
<feature type="region of interest" description="Disordered" evidence="4">
    <location>
        <begin position="1"/>
        <end position="40"/>
    </location>
</feature>
<evidence type="ECO:0000313" key="7">
    <source>
        <dbReference type="Proteomes" id="UP001279734"/>
    </source>
</evidence>
<evidence type="ECO:0000256" key="3">
    <source>
        <dbReference type="ARBA" id="ARBA00023136"/>
    </source>
</evidence>
<dbReference type="GO" id="GO:0008289">
    <property type="term" value="F:lipid binding"/>
    <property type="evidence" value="ECO:0007669"/>
    <property type="project" value="InterPro"/>
</dbReference>
<comment type="caution">
    <text evidence="6">The sequence shown here is derived from an EMBL/GenBank/DDBJ whole genome shotgun (WGS) entry which is preliminary data.</text>
</comment>
<protein>
    <recommendedName>
        <fullName evidence="5">CRAL/TRIO N-terminal domain-containing protein</fullName>
    </recommendedName>
</protein>
<feature type="compositionally biased region" description="Acidic residues" evidence="4">
    <location>
        <begin position="8"/>
        <end position="38"/>
    </location>
</feature>
<dbReference type="AlphaFoldDB" id="A0AAD3XF04"/>
<evidence type="ECO:0000313" key="6">
    <source>
        <dbReference type="EMBL" id="GMH02341.1"/>
    </source>
</evidence>
<dbReference type="SUPFAM" id="SSF46938">
    <property type="entry name" value="CRAL/TRIO N-terminal domain"/>
    <property type="match status" value="1"/>
</dbReference>
<dbReference type="Proteomes" id="UP001279734">
    <property type="component" value="Unassembled WGS sequence"/>
</dbReference>
<sequence length="205" mass="23960">MGEYVETNPEEDSDDECSQETEKEDEIEPIFEGEDDDNPVYVKQKRNSSIKILGRCRKKRKALMEFRRRLEDAIEGKHLFLKTHEYSAGEKGEEDLKEIRLWGVPLLPSKGDEGTDIILMKFLKAQDWKVAGAFEMLRRTLTWRKNQKIDQILEEKLGDHDLAHAVFGEVLTEKATQCVLMRIRRSMTRRCIGERLGRRRISSSF</sequence>
<dbReference type="Gene3D" id="3.40.525.10">
    <property type="entry name" value="CRAL-TRIO lipid binding domain"/>
    <property type="match status" value="1"/>
</dbReference>
<name>A0AAD3XF04_NEPGR</name>
<evidence type="ECO:0000256" key="4">
    <source>
        <dbReference type="SAM" id="MobiDB-lite"/>
    </source>
</evidence>
<dbReference type="InterPro" id="IPR044834">
    <property type="entry name" value="PATL"/>
</dbReference>
<evidence type="ECO:0000256" key="2">
    <source>
        <dbReference type="ARBA" id="ARBA00022448"/>
    </source>
</evidence>
<dbReference type="Pfam" id="PF03765">
    <property type="entry name" value="CRAL_TRIO_N"/>
    <property type="match status" value="1"/>
</dbReference>
<dbReference type="InterPro" id="IPR036273">
    <property type="entry name" value="CRAL/TRIO_N_dom_sf"/>
</dbReference>
<dbReference type="SMART" id="SM01100">
    <property type="entry name" value="CRAL_TRIO_N"/>
    <property type="match status" value="1"/>
</dbReference>
<proteinExistence type="predicted"/>
<dbReference type="PANTHER" id="PTHR45932">
    <property type="entry name" value="PATELLIN-1"/>
    <property type="match status" value="1"/>
</dbReference>
<reference evidence="6" key="1">
    <citation type="submission" date="2023-05" db="EMBL/GenBank/DDBJ databases">
        <title>Nepenthes gracilis genome sequencing.</title>
        <authorList>
            <person name="Fukushima K."/>
        </authorList>
    </citation>
    <scope>NUCLEOTIDE SEQUENCE</scope>
    <source>
        <strain evidence="6">SING2019-196</strain>
    </source>
</reference>
<gene>
    <name evidence="6" type="ORF">Nepgr_004180</name>
</gene>
<accession>A0AAD3XF04</accession>
<keyword evidence="7" id="KW-1185">Reference proteome</keyword>